<dbReference type="EMBL" id="CP029346">
    <property type="protein sequence ID" value="AWL09492.1"/>
    <property type="molecule type" value="Genomic_DNA"/>
</dbReference>
<proteinExistence type="predicted"/>
<dbReference type="Proteomes" id="UP000245468">
    <property type="component" value="Chromosome"/>
</dbReference>
<feature type="domain" description="Lipid/polyisoprenoid-binding YceI-like" evidence="2">
    <location>
        <begin position="21"/>
        <end position="185"/>
    </location>
</feature>
<sequence length="187" mass="20203">MKKLLLAIALLSCGVSAQAQKWNVDKSHSKLGFSVVHLSISDVEGAFKITEATMTSAKDDFTDAKFNIVADVNTVFTDNERRDTHLKSPDFFDAAKFPTLTFASKSISKVADRKYKVSGDLTMHGVTKPVTLDLVLNGTTTNRQGKKVAGFKASGAINRTAWGVGTMPAAMVGEDIELRASGEFIQE</sequence>
<feature type="signal peptide" evidence="1">
    <location>
        <begin position="1"/>
        <end position="19"/>
    </location>
</feature>
<organism evidence="3 4">
    <name type="scientific">Aquirufa nivalisilvae</name>
    <dbReference type="NCBI Taxonomy" id="2516557"/>
    <lineage>
        <taxon>Bacteria</taxon>
        <taxon>Pseudomonadati</taxon>
        <taxon>Bacteroidota</taxon>
        <taxon>Cytophagia</taxon>
        <taxon>Cytophagales</taxon>
        <taxon>Flectobacillaceae</taxon>
        <taxon>Aquirufa</taxon>
    </lineage>
</organism>
<evidence type="ECO:0000313" key="3">
    <source>
        <dbReference type="EMBL" id="AWL09492.1"/>
    </source>
</evidence>
<dbReference type="Pfam" id="PF04264">
    <property type="entry name" value="YceI"/>
    <property type="match status" value="1"/>
</dbReference>
<dbReference type="SMART" id="SM00867">
    <property type="entry name" value="YceI"/>
    <property type="match status" value="1"/>
</dbReference>
<dbReference type="OrthoDB" id="9811006at2"/>
<keyword evidence="1" id="KW-0732">Signal</keyword>
<feature type="chain" id="PRO_5015515186" evidence="1">
    <location>
        <begin position="20"/>
        <end position="187"/>
    </location>
</feature>
<reference evidence="4" key="1">
    <citation type="submission" date="2018-05" db="EMBL/GenBank/DDBJ databases">
        <title>Pseudarcicella sp. HME7025 Genome sequencing and assembly.</title>
        <authorList>
            <person name="Kim H."/>
            <person name="Kang H."/>
            <person name="Joh K."/>
        </authorList>
    </citation>
    <scope>NUCLEOTIDE SEQUENCE [LARGE SCALE GENOMIC DNA]</scope>
    <source>
        <strain evidence="4">HME7025</strain>
    </source>
</reference>
<dbReference type="InterPro" id="IPR007372">
    <property type="entry name" value="Lipid/polyisoprenoid-bd_YceI"/>
</dbReference>
<dbReference type="InterPro" id="IPR036761">
    <property type="entry name" value="TTHA0802/YceI-like_sf"/>
</dbReference>
<name>A0A2S2DW28_9BACT</name>
<dbReference type="AlphaFoldDB" id="A0A2S2DW28"/>
<evidence type="ECO:0000259" key="2">
    <source>
        <dbReference type="SMART" id="SM00867"/>
    </source>
</evidence>
<gene>
    <name evidence="3" type="ORF">HME7025_01639</name>
</gene>
<dbReference type="Gene3D" id="2.40.128.110">
    <property type="entry name" value="Lipid/polyisoprenoid-binding, YceI-like"/>
    <property type="match status" value="1"/>
</dbReference>
<dbReference type="RefSeq" id="WP_109325070.1">
    <property type="nucleotide sequence ID" value="NZ_CP029346.1"/>
</dbReference>
<evidence type="ECO:0000313" key="4">
    <source>
        <dbReference type="Proteomes" id="UP000245468"/>
    </source>
</evidence>
<accession>A0A2S2DW28</accession>
<keyword evidence="4" id="KW-1185">Reference proteome</keyword>
<dbReference type="PANTHER" id="PTHR34406:SF1">
    <property type="entry name" value="PROTEIN YCEI"/>
    <property type="match status" value="1"/>
</dbReference>
<dbReference type="KEGG" id="psez:HME7025_01639"/>
<dbReference type="SUPFAM" id="SSF101874">
    <property type="entry name" value="YceI-like"/>
    <property type="match status" value="1"/>
</dbReference>
<evidence type="ECO:0000256" key="1">
    <source>
        <dbReference type="SAM" id="SignalP"/>
    </source>
</evidence>
<dbReference type="PANTHER" id="PTHR34406">
    <property type="entry name" value="PROTEIN YCEI"/>
    <property type="match status" value="1"/>
</dbReference>
<protein>
    <submittedName>
        <fullName evidence="3">UPF0312 protein</fullName>
    </submittedName>
</protein>